<dbReference type="SUPFAM" id="SSF56645">
    <property type="entry name" value="Acyl-CoA dehydrogenase NM domain-like"/>
    <property type="match status" value="1"/>
</dbReference>
<dbReference type="EMBL" id="FOSW01000001">
    <property type="protein sequence ID" value="SFK36891.1"/>
    <property type="molecule type" value="Genomic_DNA"/>
</dbReference>
<dbReference type="Proteomes" id="UP000199152">
    <property type="component" value="Unassembled WGS sequence"/>
</dbReference>
<dbReference type="PIRSF" id="PIRSF016578">
    <property type="entry name" value="HsaA"/>
    <property type="match status" value="1"/>
</dbReference>
<dbReference type="GO" id="GO:0050660">
    <property type="term" value="F:flavin adenine dinucleotide binding"/>
    <property type="evidence" value="ECO:0007669"/>
    <property type="project" value="InterPro"/>
</dbReference>
<dbReference type="AlphaFoldDB" id="A0A1I3Z053"/>
<evidence type="ECO:0000259" key="2">
    <source>
        <dbReference type="Pfam" id="PF02771"/>
    </source>
</evidence>
<evidence type="ECO:0000313" key="4">
    <source>
        <dbReference type="EMBL" id="SFK36891.1"/>
    </source>
</evidence>
<dbReference type="SUPFAM" id="SSF47203">
    <property type="entry name" value="Acyl-CoA dehydrogenase C-terminal domain-like"/>
    <property type="match status" value="1"/>
</dbReference>
<dbReference type="PANTHER" id="PTHR43884:SF12">
    <property type="entry name" value="ISOVALERYL-COA DEHYDROGENASE, MITOCHONDRIAL-RELATED"/>
    <property type="match status" value="1"/>
</dbReference>
<accession>A0A1I3Z053</accession>
<reference evidence="4 5" key="1">
    <citation type="submission" date="2016-10" db="EMBL/GenBank/DDBJ databases">
        <authorList>
            <person name="de Groot N.N."/>
        </authorList>
    </citation>
    <scope>NUCLEOTIDE SEQUENCE [LARGE SCALE GENOMIC DNA]</scope>
    <source>
        <strain evidence="4 5">DSM 45317</strain>
    </source>
</reference>
<dbReference type="InterPro" id="IPR009100">
    <property type="entry name" value="AcylCoA_DH/oxidase_NM_dom_sf"/>
</dbReference>
<dbReference type="Gene3D" id="1.10.540.10">
    <property type="entry name" value="Acyl-CoA dehydrogenase/oxidase, N-terminal domain"/>
    <property type="match status" value="1"/>
</dbReference>
<dbReference type="Gene3D" id="2.40.110.10">
    <property type="entry name" value="Butyryl-CoA Dehydrogenase, subunit A, domain 2"/>
    <property type="match status" value="1"/>
</dbReference>
<keyword evidence="5" id="KW-1185">Reference proteome</keyword>
<dbReference type="InterPro" id="IPR036250">
    <property type="entry name" value="AcylCo_DH-like_C"/>
</dbReference>
<feature type="domain" description="Acyl-CoA dehydrogenase/oxidase N-terminal" evidence="2">
    <location>
        <begin position="32"/>
        <end position="112"/>
    </location>
</feature>
<dbReference type="OrthoDB" id="3402961at2"/>
<dbReference type="GO" id="GO:0003995">
    <property type="term" value="F:acyl-CoA dehydrogenase activity"/>
    <property type="evidence" value="ECO:0007669"/>
    <property type="project" value="TreeGrafter"/>
</dbReference>
<evidence type="ECO:0000259" key="3">
    <source>
        <dbReference type="Pfam" id="PF08028"/>
    </source>
</evidence>
<dbReference type="STRING" id="504800.SAMN04488085_101260"/>
<dbReference type="Pfam" id="PF08028">
    <property type="entry name" value="Acyl-CoA_dh_2"/>
    <property type="match status" value="1"/>
</dbReference>
<dbReference type="InterPro" id="IPR013786">
    <property type="entry name" value="AcylCoA_DH/ox_N"/>
</dbReference>
<organism evidence="4 5">
    <name type="scientific">Geodermatophilus ruber</name>
    <dbReference type="NCBI Taxonomy" id="504800"/>
    <lineage>
        <taxon>Bacteria</taxon>
        <taxon>Bacillati</taxon>
        <taxon>Actinomycetota</taxon>
        <taxon>Actinomycetes</taxon>
        <taxon>Geodermatophilales</taxon>
        <taxon>Geodermatophilaceae</taxon>
        <taxon>Geodermatophilus</taxon>
    </lineage>
</organism>
<dbReference type="RefSeq" id="WP_091320170.1">
    <property type="nucleotide sequence ID" value="NZ_FOSW01000001.1"/>
</dbReference>
<dbReference type="InterPro" id="IPR013107">
    <property type="entry name" value="Acyl-CoA_DH_C"/>
</dbReference>
<evidence type="ECO:0000313" key="5">
    <source>
        <dbReference type="Proteomes" id="UP000199152"/>
    </source>
</evidence>
<protein>
    <submittedName>
        <fullName evidence="4">Acyl-CoA dehydrogenase</fullName>
    </submittedName>
</protein>
<keyword evidence="1" id="KW-0560">Oxidoreductase</keyword>
<dbReference type="FunCoup" id="A0A1I3Z053">
    <property type="interactions" value="5"/>
</dbReference>
<dbReference type="Gene3D" id="1.20.140.10">
    <property type="entry name" value="Butyryl-CoA Dehydrogenase, subunit A, domain 3"/>
    <property type="match status" value="1"/>
</dbReference>
<evidence type="ECO:0000256" key="1">
    <source>
        <dbReference type="ARBA" id="ARBA00023002"/>
    </source>
</evidence>
<dbReference type="InterPro" id="IPR037069">
    <property type="entry name" value="AcylCoA_DH/ox_N_sf"/>
</dbReference>
<sequence length="404" mass="43105">MTAVQETPADTGGTPSAAELVARVKELHPLLATNAVEGERDRRVLEESIQALTTAGLFKLAVPKRYGGYETSMRTMLDVSAATGAADGGTAWVLTLTNVCAWLASLFPEKAQDEVFGADPDAKVSGVLTPTAETRKVEGGWRVSGKWYYNSGSWHATWAVLGIPITDEAGEVVNQGLALIPRGDMDLEDTWFVAGMKSSGSNCLVAEDVFVPEHRVMLVPPAIAGEYPSEHTGTEPFYRSAFVPVLALVLVGPQLGMGKAALDYVISKAANKPISYTFFAAQTDSTAFQLQVAEAARLIDTAHLHAYRAAADIDEAAARGVYPDVLTRARVRSDTGYVAENITRAIDILLSAHGAASFAEVNPLQRIWRDSATAARHAVVSPAVSYEVYGKALLGVEDTITPLV</sequence>
<dbReference type="InterPro" id="IPR046373">
    <property type="entry name" value="Acyl-CoA_Oxase/DH_mid-dom_sf"/>
</dbReference>
<gene>
    <name evidence="4" type="ORF">SAMN04488085_101260</name>
</gene>
<dbReference type="Pfam" id="PF02771">
    <property type="entry name" value="Acyl-CoA_dh_N"/>
    <property type="match status" value="1"/>
</dbReference>
<dbReference type="PANTHER" id="PTHR43884">
    <property type="entry name" value="ACYL-COA DEHYDROGENASE"/>
    <property type="match status" value="1"/>
</dbReference>
<dbReference type="InParanoid" id="A0A1I3Z053"/>
<proteinExistence type="predicted"/>
<name>A0A1I3Z053_9ACTN</name>
<feature type="domain" description="Acyl-CoA dehydrogenase C-terminal" evidence="3">
    <location>
        <begin position="249"/>
        <end position="381"/>
    </location>
</feature>